<dbReference type="InterPro" id="IPR011992">
    <property type="entry name" value="EF-hand-dom_pair"/>
</dbReference>
<dbReference type="RefSeq" id="XP_013394807.1">
    <property type="nucleotide sequence ID" value="XM_013539353.1"/>
</dbReference>
<dbReference type="Gene3D" id="1.10.238.10">
    <property type="entry name" value="EF-hand"/>
    <property type="match status" value="1"/>
</dbReference>
<dbReference type="GeneID" id="106162171"/>
<dbReference type="GO" id="GO:0005509">
    <property type="term" value="F:calcium ion binding"/>
    <property type="evidence" value="ECO:0007669"/>
    <property type="project" value="InterPro"/>
</dbReference>
<dbReference type="KEGG" id="lak:106162171"/>
<evidence type="ECO:0000313" key="4">
    <source>
        <dbReference type="Proteomes" id="UP000085678"/>
    </source>
</evidence>
<evidence type="ECO:0000259" key="3">
    <source>
        <dbReference type="PROSITE" id="PS50222"/>
    </source>
</evidence>
<feature type="domain" description="EF-hand" evidence="3">
    <location>
        <begin position="37"/>
        <end position="72"/>
    </location>
</feature>
<dbReference type="PROSITE" id="PS50222">
    <property type="entry name" value="EF_HAND_2"/>
    <property type="match status" value="1"/>
</dbReference>
<dbReference type="Proteomes" id="UP000085678">
    <property type="component" value="Unplaced"/>
</dbReference>
<keyword evidence="1" id="KW-0106">Calcium</keyword>
<keyword evidence="2" id="KW-0732">Signal</keyword>
<organism evidence="4 5">
    <name type="scientific">Lingula anatina</name>
    <name type="common">Brachiopod</name>
    <name type="synonym">Lingula unguis</name>
    <dbReference type="NCBI Taxonomy" id="7574"/>
    <lineage>
        <taxon>Eukaryota</taxon>
        <taxon>Metazoa</taxon>
        <taxon>Spiralia</taxon>
        <taxon>Lophotrochozoa</taxon>
        <taxon>Brachiopoda</taxon>
        <taxon>Linguliformea</taxon>
        <taxon>Lingulata</taxon>
        <taxon>Lingulida</taxon>
        <taxon>Linguloidea</taxon>
        <taxon>Lingulidae</taxon>
        <taxon>Lingula</taxon>
    </lineage>
</organism>
<dbReference type="InterPro" id="IPR018247">
    <property type="entry name" value="EF_Hand_1_Ca_BS"/>
</dbReference>
<protein>
    <submittedName>
        <fullName evidence="5">Clytin isoform X1</fullName>
    </submittedName>
</protein>
<name>A0A1S3I978_LINAN</name>
<dbReference type="InParanoid" id="A0A1S3I978"/>
<evidence type="ECO:0000256" key="2">
    <source>
        <dbReference type="SAM" id="SignalP"/>
    </source>
</evidence>
<dbReference type="AlphaFoldDB" id="A0A1S3I978"/>
<evidence type="ECO:0000313" key="5">
    <source>
        <dbReference type="RefSeq" id="XP_013394807.1"/>
    </source>
</evidence>
<dbReference type="InterPro" id="IPR002048">
    <property type="entry name" value="EF_hand_dom"/>
</dbReference>
<gene>
    <name evidence="5" type="primary">LOC106162171</name>
</gene>
<sequence length="211" mass="24124">MFCSLLITVFAGMLTGGVASTLVIRDKKVQEETPSDIWAAKWRYVIDILDINGDGKLDKNEYINMMAARVGAITKSAEKEEIMRAYLQAVWDKWWKEVLNNENLVSFTANDVIKNKAEMISKFVEVHHLDIEDKWALTFFELVDENEDDALVAKEYANFLKIFHAKFSAEIFSEMDFDKSGDISRAEMVINHLLFNTGDTMKGANFYGKVI</sequence>
<reference evidence="5" key="1">
    <citation type="submission" date="2025-08" db="UniProtKB">
        <authorList>
            <consortium name="RefSeq"/>
        </authorList>
    </citation>
    <scope>IDENTIFICATION</scope>
    <source>
        <tissue evidence="5">Gonads</tissue>
    </source>
</reference>
<dbReference type="SUPFAM" id="SSF47473">
    <property type="entry name" value="EF-hand"/>
    <property type="match status" value="1"/>
</dbReference>
<keyword evidence="4" id="KW-1185">Reference proteome</keyword>
<accession>A0A1S3I978</accession>
<dbReference type="SMART" id="SM00054">
    <property type="entry name" value="EFh"/>
    <property type="match status" value="2"/>
</dbReference>
<feature type="chain" id="PRO_5010349783" evidence="2">
    <location>
        <begin position="20"/>
        <end position="211"/>
    </location>
</feature>
<dbReference type="PROSITE" id="PS00018">
    <property type="entry name" value="EF_HAND_1"/>
    <property type="match status" value="2"/>
</dbReference>
<feature type="signal peptide" evidence="2">
    <location>
        <begin position="1"/>
        <end position="19"/>
    </location>
</feature>
<evidence type="ECO:0000256" key="1">
    <source>
        <dbReference type="ARBA" id="ARBA00022837"/>
    </source>
</evidence>
<proteinExistence type="predicted"/>